<feature type="region of interest" description="Disordered" evidence="1">
    <location>
        <begin position="79"/>
        <end position="128"/>
    </location>
</feature>
<comment type="caution">
    <text evidence="2">The sequence shown here is derived from an EMBL/GenBank/DDBJ whole genome shotgun (WGS) entry which is preliminary data.</text>
</comment>
<dbReference type="RefSeq" id="WP_379529933.1">
    <property type="nucleotide sequence ID" value="NZ_JBHSBI010000010.1"/>
</dbReference>
<dbReference type="Proteomes" id="UP001595851">
    <property type="component" value="Unassembled WGS sequence"/>
</dbReference>
<gene>
    <name evidence="2" type="ORF">ACFOY2_22000</name>
</gene>
<feature type="compositionally biased region" description="Basic and acidic residues" evidence="1">
    <location>
        <begin position="111"/>
        <end position="122"/>
    </location>
</feature>
<organism evidence="2 3">
    <name type="scientific">Nonomuraea purpurea</name>
    <dbReference type="NCBI Taxonomy" id="1849276"/>
    <lineage>
        <taxon>Bacteria</taxon>
        <taxon>Bacillati</taxon>
        <taxon>Actinomycetota</taxon>
        <taxon>Actinomycetes</taxon>
        <taxon>Streptosporangiales</taxon>
        <taxon>Streptosporangiaceae</taxon>
        <taxon>Nonomuraea</taxon>
    </lineage>
</organism>
<dbReference type="EMBL" id="JBHSBI010000010">
    <property type="protein sequence ID" value="MFC4009919.1"/>
    <property type="molecule type" value="Genomic_DNA"/>
</dbReference>
<proteinExistence type="predicted"/>
<sequence>MRPRRKCAERRCRNLADVGDPQAVYSLALLLDATGREDEADRLLRRPTTAEFPLNPHHTGWDQPAPGPARWLERQLNAHGDHTAAPRWNRRAAWLEAAEPEPIQSPSPDPGLERKSGERSCQDDDTPF</sequence>
<evidence type="ECO:0008006" key="4">
    <source>
        <dbReference type="Google" id="ProtNLM"/>
    </source>
</evidence>
<name>A0ABV8GA13_9ACTN</name>
<evidence type="ECO:0000256" key="1">
    <source>
        <dbReference type="SAM" id="MobiDB-lite"/>
    </source>
</evidence>
<accession>A0ABV8GA13</accession>
<keyword evidence="3" id="KW-1185">Reference proteome</keyword>
<evidence type="ECO:0000313" key="2">
    <source>
        <dbReference type="EMBL" id="MFC4009919.1"/>
    </source>
</evidence>
<reference evidence="3" key="1">
    <citation type="journal article" date="2019" name="Int. J. Syst. Evol. Microbiol.">
        <title>The Global Catalogue of Microorganisms (GCM) 10K type strain sequencing project: providing services to taxonomists for standard genome sequencing and annotation.</title>
        <authorList>
            <consortium name="The Broad Institute Genomics Platform"/>
            <consortium name="The Broad Institute Genome Sequencing Center for Infectious Disease"/>
            <person name="Wu L."/>
            <person name="Ma J."/>
        </authorList>
    </citation>
    <scope>NUCLEOTIDE SEQUENCE [LARGE SCALE GENOMIC DNA]</scope>
    <source>
        <strain evidence="3">TBRC 1276</strain>
    </source>
</reference>
<protein>
    <recommendedName>
        <fullName evidence="4">Tetratricopeptide repeat protein</fullName>
    </recommendedName>
</protein>
<evidence type="ECO:0000313" key="3">
    <source>
        <dbReference type="Proteomes" id="UP001595851"/>
    </source>
</evidence>